<name>A0A8T2U4T2_CERRI</name>
<dbReference type="PANTHER" id="PTHR11227">
    <property type="entry name" value="WD-REPEAT PROTEIN INTERACTING WITH PHOSPHOINOSIDES WIPI -RELATED"/>
    <property type="match status" value="1"/>
</dbReference>
<reference evidence="6" key="1">
    <citation type="submission" date="2021-08" db="EMBL/GenBank/DDBJ databases">
        <title>WGS assembly of Ceratopteris richardii.</title>
        <authorList>
            <person name="Marchant D.B."/>
            <person name="Chen G."/>
            <person name="Jenkins J."/>
            <person name="Shu S."/>
            <person name="Leebens-Mack J."/>
            <person name="Grimwood J."/>
            <person name="Schmutz J."/>
            <person name="Soltis P."/>
            <person name="Soltis D."/>
            <person name="Chen Z.-H."/>
        </authorList>
    </citation>
    <scope>NUCLEOTIDE SEQUENCE</scope>
    <source>
        <strain evidence="6">Whitten #5841</strain>
        <tissue evidence="6">Leaf</tissue>
    </source>
</reference>
<evidence type="ECO:0000256" key="2">
    <source>
        <dbReference type="ARBA" id="ARBA00022574"/>
    </source>
</evidence>
<dbReference type="Gene3D" id="2.130.10.10">
    <property type="entry name" value="YVTN repeat-like/Quinoprotein amine dehydrogenase"/>
    <property type="match status" value="1"/>
</dbReference>
<feature type="compositionally biased region" description="Low complexity" evidence="5">
    <location>
        <begin position="1"/>
        <end position="18"/>
    </location>
</feature>
<dbReference type="SMART" id="SM00320">
    <property type="entry name" value="WD40"/>
    <property type="match status" value="3"/>
</dbReference>
<evidence type="ECO:0000256" key="5">
    <source>
        <dbReference type="SAM" id="MobiDB-lite"/>
    </source>
</evidence>
<dbReference type="InterPro" id="IPR048720">
    <property type="entry name" value="PROPPIN"/>
</dbReference>
<feature type="region of interest" description="Disordered" evidence="5">
    <location>
        <begin position="1"/>
        <end position="29"/>
    </location>
</feature>
<dbReference type="Pfam" id="PF21032">
    <property type="entry name" value="PROPPIN"/>
    <property type="match status" value="1"/>
</dbReference>
<evidence type="ECO:0000256" key="3">
    <source>
        <dbReference type="ARBA" id="ARBA00022737"/>
    </source>
</evidence>
<gene>
    <name evidence="6" type="ORF">KP509_08G013500</name>
</gene>
<dbReference type="InterPro" id="IPR015943">
    <property type="entry name" value="WD40/YVTN_repeat-like_dom_sf"/>
</dbReference>
<evidence type="ECO:0000313" key="7">
    <source>
        <dbReference type="Proteomes" id="UP000825935"/>
    </source>
</evidence>
<dbReference type="AlphaFoldDB" id="A0A8T2U4T2"/>
<dbReference type="OrthoDB" id="1667587at2759"/>
<evidence type="ECO:0000313" key="6">
    <source>
        <dbReference type="EMBL" id="KAH7430767.1"/>
    </source>
</evidence>
<comment type="subcellular location">
    <subcellularLocation>
        <location evidence="1">Preautophagosomal structure membrane</location>
        <topology evidence="1">Peripheral membrane protein</topology>
    </subcellularLocation>
</comment>
<organism evidence="6 7">
    <name type="scientific">Ceratopteris richardii</name>
    <name type="common">Triangle waterfern</name>
    <dbReference type="NCBI Taxonomy" id="49495"/>
    <lineage>
        <taxon>Eukaryota</taxon>
        <taxon>Viridiplantae</taxon>
        <taxon>Streptophyta</taxon>
        <taxon>Embryophyta</taxon>
        <taxon>Tracheophyta</taxon>
        <taxon>Polypodiopsida</taxon>
        <taxon>Polypodiidae</taxon>
        <taxon>Polypodiales</taxon>
        <taxon>Pteridineae</taxon>
        <taxon>Pteridaceae</taxon>
        <taxon>Parkerioideae</taxon>
        <taxon>Ceratopteris</taxon>
    </lineage>
</organism>
<proteinExistence type="inferred from homology"/>
<comment type="similarity">
    <text evidence="4">Belongs to the WD repeat PROPPIN family.</text>
</comment>
<accession>A0A8T2U4T2</accession>
<keyword evidence="3" id="KW-0677">Repeat</keyword>
<sequence>MATAVSPVSDADSSAASCEQEEQESVSYVPSEQTPLFIGFNQDRSRFACGNAHGFKVYDCHPLSHVSCRESTDDDGNGGIAYVEMLFRSHIFALVGGGPTPRYPSNKVMIWDDHQNSCIGELSFRSQVRAVKLRRDRIVVALESKVYVYNFADLRLLLQIDTCANPKGLCAISLSSNSVVLACPSLRKGQVRIDFHDSKKPILISAHESALACLVLTMDGQYLATASSTGTLVRVFNTLDGTLLQEVRRGKGPADIYSVSFSNDAHWLALSSHRGTIHIFNLREQMKKGEKQLPNTQSPSTGTSNGSCSKDITSSGAKLNPGSSLSFMKGFLPSYFSSERSFCQFRLPEKIKSIVAFAPEQNSIVIVGLNGSFYRCTFDPVQGGQMVQQEHLVFTKLNT</sequence>
<feature type="region of interest" description="Disordered" evidence="5">
    <location>
        <begin position="289"/>
        <end position="317"/>
    </location>
</feature>
<feature type="compositionally biased region" description="Polar residues" evidence="5">
    <location>
        <begin position="293"/>
        <end position="317"/>
    </location>
</feature>
<comment type="caution">
    <text evidence="6">The sequence shown here is derived from an EMBL/GenBank/DDBJ whole genome shotgun (WGS) entry which is preliminary data.</text>
</comment>
<keyword evidence="2" id="KW-0853">WD repeat</keyword>
<dbReference type="SUPFAM" id="SSF50978">
    <property type="entry name" value="WD40 repeat-like"/>
    <property type="match status" value="1"/>
</dbReference>
<dbReference type="OMA" id="DDQKNTI"/>
<evidence type="ECO:0000256" key="1">
    <source>
        <dbReference type="ARBA" id="ARBA00004623"/>
    </source>
</evidence>
<dbReference type="InterPro" id="IPR001680">
    <property type="entry name" value="WD40_rpt"/>
</dbReference>
<dbReference type="GO" id="GO:0034045">
    <property type="term" value="C:phagophore assembly site membrane"/>
    <property type="evidence" value="ECO:0007669"/>
    <property type="project" value="UniProtKB-SubCell"/>
</dbReference>
<dbReference type="EMBL" id="CM035413">
    <property type="protein sequence ID" value="KAH7430767.1"/>
    <property type="molecule type" value="Genomic_DNA"/>
</dbReference>
<keyword evidence="7" id="KW-1185">Reference proteome</keyword>
<dbReference type="Proteomes" id="UP000825935">
    <property type="component" value="Chromosome 8"/>
</dbReference>
<evidence type="ECO:0000256" key="4">
    <source>
        <dbReference type="ARBA" id="ARBA00025740"/>
    </source>
</evidence>
<dbReference type="InterPro" id="IPR036322">
    <property type="entry name" value="WD40_repeat_dom_sf"/>
</dbReference>
<protein>
    <submittedName>
        <fullName evidence="6">Uncharacterized protein</fullName>
    </submittedName>
</protein>